<dbReference type="Proteomes" id="UP000297280">
    <property type="component" value="Unassembled WGS sequence"/>
</dbReference>
<evidence type="ECO:0000313" key="2">
    <source>
        <dbReference type="Proteomes" id="UP000297280"/>
    </source>
</evidence>
<dbReference type="EMBL" id="PQXO01000093">
    <property type="protein sequence ID" value="TGO89806.1"/>
    <property type="molecule type" value="Genomic_DNA"/>
</dbReference>
<dbReference type="InterPro" id="IPR011990">
    <property type="entry name" value="TPR-like_helical_dom_sf"/>
</dbReference>
<protein>
    <recommendedName>
        <fullName evidence="3">TPR domain protein</fullName>
    </recommendedName>
</protein>
<evidence type="ECO:0000313" key="1">
    <source>
        <dbReference type="EMBL" id="TGO89806.1"/>
    </source>
</evidence>
<organism evidence="1 2">
    <name type="scientific">Botrytis porri</name>
    <dbReference type="NCBI Taxonomy" id="87229"/>
    <lineage>
        <taxon>Eukaryota</taxon>
        <taxon>Fungi</taxon>
        <taxon>Dikarya</taxon>
        <taxon>Ascomycota</taxon>
        <taxon>Pezizomycotina</taxon>
        <taxon>Leotiomycetes</taxon>
        <taxon>Helotiales</taxon>
        <taxon>Sclerotiniaceae</taxon>
        <taxon>Botrytis</taxon>
    </lineage>
</organism>
<dbReference type="PANTHER" id="PTHR45588">
    <property type="entry name" value="TPR DOMAIN-CONTAINING PROTEIN"/>
    <property type="match status" value="1"/>
</dbReference>
<sequence>MTFEIRQAGPIPSTTEYYNLGSFKQEISTKSKDAQVWFNRGLTWVYAFNHAEAAACFEQAIAHDHSCAMAYWGLAFALGPNYNKPWEIFDENDLKITVERTYKASRQAKENAASATPLEQALIDAIQSRFQPDYLVKDYSAQNRAYADAMESVYKQHPDSVDVATLYADAMMNLTPWNLWDLHTGNPGPGARTLKIKSVLERALEQDGALKHPGLLHMYIHYIEMSPNPELGLNAADHLRDLIPDAGHLHHMPSHLDVLIGDYRRAIASNYNSTIADDKFLSRSGGNNFYTFYRLHDFHSLIYAAMFAGQSKIALQTVARMEASCPEELLRVSSPPMADWLESFMSVRSHVMVRFGLWQDIIKMEFPIDRQLYCVTTAMLHYAKGVAYAATSNVQEAEKERTLFKSAVERVPASRQAFPNKCVDILAVGTAMLDGEIEYRRGNYKQAFESLRKSVELSDGLIYSEPWAWMQPPRHAYAALMLEQGHIEEAAQVYSADLGLDGLLPRAHQHPNNVWALQGYHECLTRLGRKTEARLIEPQVKLALAIADVPVKSSCFCRRDTSN</sequence>
<dbReference type="STRING" id="87229.A0A4Z1KZA7"/>
<accession>A0A4Z1KZA7</accession>
<name>A0A4Z1KZA7_9HELO</name>
<keyword evidence="2" id="KW-1185">Reference proteome</keyword>
<gene>
    <name evidence="1" type="ORF">BPOR_0093g00170</name>
</gene>
<dbReference type="InterPro" id="IPR019734">
    <property type="entry name" value="TPR_rpt"/>
</dbReference>
<comment type="caution">
    <text evidence="1">The sequence shown here is derived from an EMBL/GenBank/DDBJ whole genome shotgun (WGS) entry which is preliminary data.</text>
</comment>
<proteinExistence type="predicted"/>
<dbReference type="SUPFAM" id="SSF48452">
    <property type="entry name" value="TPR-like"/>
    <property type="match status" value="2"/>
</dbReference>
<dbReference type="Gene3D" id="1.25.40.10">
    <property type="entry name" value="Tetratricopeptide repeat domain"/>
    <property type="match status" value="2"/>
</dbReference>
<dbReference type="AlphaFoldDB" id="A0A4Z1KZA7"/>
<dbReference type="SMART" id="SM00028">
    <property type="entry name" value="TPR"/>
    <property type="match status" value="3"/>
</dbReference>
<evidence type="ECO:0008006" key="3">
    <source>
        <dbReference type="Google" id="ProtNLM"/>
    </source>
</evidence>
<dbReference type="PANTHER" id="PTHR45588:SF1">
    <property type="entry name" value="WW DOMAIN-CONTAINING PROTEIN"/>
    <property type="match status" value="1"/>
</dbReference>
<reference evidence="1 2" key="1">
    <citation type="submission" date="2017-12" db="EMBL/GenBank/DDBJ databases">
        <title>Comparative genomics of Botrytis spp.</title>
        <authorList>
            <person name="Valero-Jimenez C.A."/>
            <person name="Tapia P."/>
            <person name="Veloso J."/>
            <person name="Silva-Moreno E."/>
            <person name="Staats M."/>
            <person name="Valdes J.H."/>
            <person name="Van Kan J.A.L."/>
        </authorList>
    </citation>
    <scope>NUCLEOTIDE SEQUENCE [LARGE SCALE GENOMIC DNA]</scope>
    <source>
        <strain evidence="1 2">MUCL3349</strain>
    </source>
</reference>